<accession>A0A1S3HWN1</accession>
<evidence type="ECO:0000256" key="4">
    <source>
        <dbReference type="ARBA" id="ARBA00023212"/>
    </source>
</evidence>
<evidence type="ECO:0000259" key="10">
    <source>
        <dbReference type="PROSITE" id="PS51263"/>
    </source>
</evidence>
<dbReference type="RefSeq" id="XP_013389476.1">
    <property type="nucleotide sequence ID" value="XM_013534022.1"/>
</dbReference>
<evidence type="ECO:0000256" key="5">
    <source>
        <dbReference type="ARBA" id="ARBA00038052"/>
    </source>
</evidence>
<evidence type="ECO:0000256" key="2">
    <source>
        <dbReference type="ARBA" id="ARBA00022490"/>
    </source>
</evidence>
<dbReference type="GO" id="GO:0030833">
    <property type="term" value="P:regulation of actin filament polymerization"/>
    <property type="evidence" value="ECO:0007669"/>
    <property type="project" value="TreeGrafter"/>
</dbReference>
<evidence type="ECO:0000313" key="11">
    <source>
        <dbReference type="Proteomes" id="UP000085678"/>
    </source>
</evidence>
<evidence type="ECO:0000256" key="9">
    <source>
        <dbReference type="SAM" id="MobiDB-lite"/>
    </source>
</evidence>
<protein>
    <recommendedName>
        <fullName evidence="8">Coactosin-like protein</fullName>
    </recommendedName>
</protein>
<dbReference type="SMART" id="SM00102">
    <property type="entry name" value="ADF"/>
    <property type="match status" value="2"/>
</dbReference>
<keyword evidence="3" id="KW-0009">Actin-binding</keyword>
<dbReference type="GO" id="GO:0005884">
    <property type="term" value="C:actin filament"/>
    <property type="evidence" value="ECO:0007669"/>
    <property type="project" value="TreeGrafter"/>
</dbReference>
<dbReference type="GeneID" id="106158123"/>
<comment type="function">
    <text evidence="6">Binds to F-actin in a calcium-independent manner. Has no direct effect on actin depolymerization. Acts as a chaperone for ALOX5 (5LO), influencing both its stability and activity in leukotrienes synthesis.</text>
</comment>
<dbReference type="CDD" id="cd11282">
    <property type="entry name" value="ADF_coactosin_like"/>
    <property type="match status" value="1"/>
</dbReference>
<comment type="subcellular location">
    <subcellularLocation>
        <location evidence="1">Cytoplasm</location>
        <location evidence="1">Cytoskeleton</location>
    </subcellularLocation>
</comment>
<name>A0A1S3HWN1_LINAN</name>
<reference evidence="12 13" key="1">
    <citation type="submission" date="2025-04" db="UniProtKB">
        <authorList>
            <consortium name="RefSeq"/>
        </authorList>
    </citation>
    <scope>IDENTIFICATION</scope>
    <source>
        <tissue evidence="12 13">Gonads</tissue>
    </source>
</reference>
<feature type="domain" description="ADF-H" evidence="10">
    <location>
        <begin position="187"/>
        <end position="321"/>
    </location>
</feature>
<dbReference type="AlphaFoldDB" id="A0A1S3HWN1"/>
<keyword evidence="11" id="KW-1185">Reference proteome</keyword>
<dbReference type="STRING" id="7574.A0A1S3HWN1"/>
<dbReference type="KEGG" id="lak:106158123"/>
<evidence type="ECO:0000313" key="13">
    <source>
        <dbReference type="RefSeq" id="XP_013389476.1"/>
    </source>
</evidence>
<organism evidence="11 12">
    <name type="scientific">Lingula anatina</name>
    <name type="common">Brachiopod</name>
    <name type="synonym">Lingula unguis</name>
    <dbReference type="NCBI Taxonomy" id="7574"/>
    <lineage>
        <taxon>Eukaryota</taxon>
        <taxon>Metazoa</taxon>
        <taxon>Spiralia</taxon>
        <taxon>Lophotrochozoa</taxon>
        <taxon>Brachiopoda</taxon>
        <taxon>Linguliformea</taxon>
        <taxon>Lingulata</taxon>
        <taxon>Lingulida</taxon>
        <taxon>Linguloidea</taxon>
        <taxon>Lingulidae</taxon>
        <taxon>Lingula</taxon>
    </lineage>
</organism>
<comment type="similarity">
    <text evidence="5">Belongs to the actin-binding proteins ADF family. Coactosin subfamily.</text>
</comment>
<sequence length="331" mass="35773">MSTTADVADEQGLAEALADLRSDDTEVNLVVLGHVNGNPNLVDVVHVGTSLSEVSDVLDPKQTMYVVVRLTSTFDMSTTVKFVYAHWVGNKVPYATRGKCGVVHESVRSRLGAFHLELETDSVEDLTQEAIMQKLEENSGTKSKVLESTEGRQERGFTSSQILSNKTSSTGHKSMSSTKVNAVSKEGAPVQFAPEVPDAIADVRDDGTATNWMLAGYERGDPKQQIVVLGSGTGGLEELKTGFDNSLAMYALLRVTDVVDDITTVKFVYILWMGDKVKPMSRAKVSTHKGAVEEMFKPAHVTIFASDLSDLKGVMDKVTSASGTKVHVRSS</sequence>
<keyword evidence="4" id="KW-0206">Cytoskeleton</keyword>
<evidence type="ECO:0000256" key="8">
    <source>
        <dbReference type="ARBA" id="ARBA00068121"/>
    </source>
</evidence>
<dbReference type="PANTHER" id="PTHR10829:SF56">
    <property type="entry name" value="ADF-H DOMAIN-CONTAINING PROTEIN"/>
    <property type="match status" value="1"/>
</dbReference>
<dbReference type="OrthoDB" id="20822at2759"/>
<proteinExistence type="inferred from homology"/>
<gene>
    <name evidence="12 13" type="primary">LOC106158123</name>
</gene>
<dbReference type="OMA" id="KLLGHYN"/>
<dbReference type="PANTHER" id="PTHR10829">
    <property type="entry name" value="CORTACTIN AND DREBRIN"/>
    <property type="match status" value="1"/>
</dbReference>
<dbReference type="GO" id="GO:0030427">
    <property type="term" value="C:site of polarized growth"/>
    <property type="evidence" value="ECO:0007669"/>
    <property type="project" value="TreeGrafter"/>
</dbReference>
<evidence type="ECO:0000256" key="6">
    <source>
        <dbReference type="ARBA" id="ARBA00058385"/>
    </source>
</evidence>
<feature type="region of interest" description="Disordered" evidence="9">
    <location>
        <begin position="137"/>
        <end position="177"/>
    </location>
</feature>
<dbReference type="SUPFAM" id="SSF55753">
    <property type="entry name" value="Actin depolymerizing proteins"/>
    <property type="match status" value="2"/>
</dbReference>
<evidence type="ECO:0000313" key="12">
    <source>
        <dbReference type="RefSeq" id="XP_013389469.1"/>
    </source>
</evidence>
<dbReference type="RefSeq" id="XP_013389469.1">
    <property type="nucleotide sequence ID" value="XM_013534015.1"/>
</dbReference>
<feature type="compositionally biased region" description="Polar residues" evidence="9">
    <location>
        <begin position="156"/>
        <end position="177"/>
    </location>
</feature>
<dbReference type="Gene3D" id="3.40.20.10">
    <property type="entry name" value="Severin"/>
    <property type="match status" value="2"/>
</dbReference>
<dbReference type="Proteomes" id="UP000085678">
    <property type="component" value="Unplaced"/>
</dbReference>
<dbReference type="Pfam" id="PF00241">
    <property type="entry name" value="Cofilin_ADF"/>
    <property type="match status" value="2"/>
</dbReference>
<dbReference type="GO" id="GO:0051015">
    <property type="term" value="F:actin filament binding"/>
    <property type="evidence" value="ECO:0007669"/>
    <property type="project" value="TreeGrafter"/>
</dbReference>
<feature type="domain" description="ADF-H" evidence="10">
    <location>
        <begin position="4"/>
        <end position="136"/>
    </location>
</feature>
<comment type="subunit">
    <text evidence="7">Interacts with 5-lipoxygenase (ALOX5/5LO) in a calcium-independent manner. Binds to F-actin with a stoichiometry of 1:2.</text>
</comment>
<evidence type="ECO:0000256" key="7">
    <source>
        <dbReference type="ARBA" id="ARBA00062335"/>
    </source>
</evidence>
<dbReference type="PROSITE" id="PS51263">
    <property type="entry name" value="ADF_H"/>
    <property type="match status" value="2"/>
</dbReference>
<dbReference type="GO" id="GO:0030864">
    <property type="term" value="C:cortical actin cytoskeleton"/>
    <property type="evidence" value="ECO:0007669"/>
    <property type="project" value="TreeGrafter"/>
</dbReference>
<dbReference type="InterPro" id="IPR002108">
    <property type="entry name" value="ADF-H"/>
</dbReference>
<dbReference type="InterPro" id="IPR029006">
    <property type="entry name" value="ADF-H/Gelsolin-like_dom_sf"/>
</dbReference>
<feature type="compositionally biased region" description="Basic and acidic residues" evidence="9">
    <location>
        <begin position="137"/>
        <end position="155"/>
    </location>
</feature>
<evidence type="ECO:0000256" key="1">
    <source>
        <dbReference type="ARBA" id="ARBA00004245"/>
    </source>
</evidence>
<dbReference type="FunFam" id="3.40.20.10:FF:000018">
    <property type="entry name" value="Coactosin-like 1"/>
    <property type="match status" value="2"/>
</dbReference>
<keyword evidence="2" id="KW-0963">Cytoplasm</keyword>
<evidence type="ECO:0000256" key="3">
    <source>
        <dbReference type="ARBA" id="ARBA00023203"/>
    </source>
</evidence>